<evidence type="ECO:0000256" key="5">
    <source>
        <dbReference type="ARBA" id="ARBA00022801"/>
    </source>
</evidence>
<feature type="binding site" evidence="8">
    <location>
        <position position="89"/>
    </location>
    <ligand>
        <name>Zn(2+)</name>
        <dbReference type="ChEBI" id="CHEBI:29105"/>
        <note>catalytic</note>
    </ligand>
</feature>
<dbReference type="AlphaFoldDB" id="A0A654KJ48"/>
<evidence type="ECO:0000256" key="6">
    <source>
        <dbReference type="ARBA" id="ARBA00022833"/>
    </source>
</evidence>
<dbReference type="CDD" id="cd01285">
    <property type="entry name" value="nucleoside_deaminase"/>
    <property type="match status" value="1"/>
</dbReference>
<evidence type="ECO:0000256" key="3">
    <source>
        <dbReference type="ARBA" id="ARBA00022694"/>
    </source>
</evidence>
<keyword evidence="3 8" id="KW-0819">tRNA processing</keyword>
<dbReference type="Proteomes" id="UP000007472">
    <property type="component" value="Chromosome"/>
</dbReference>
<comment type="subunit">
    <text evidence="2 8">Homodimer.</text>
</comment>
<evidence type="ECO:0000256" key="8">
    <source>
        <dbReference type="HAMAP-Rule" id="MF_00972"/>
    </source>
</evidence>
<feature type="active site" description="Proton donor" evidence="8">
    <location>
        <position position="60"/>
    </location>
</feature>
<sequence>MPLNIADNKKFMQLALQNAEKAYKSGEVPVGAVLVGPNQDILGQGYNQVIGTSDSTAHAEIVALREANLSIQNYRLPSGCTMFVTLEPCIMCLGALIHARLEHLVIGSRDPKTGACGGRLSIHASDLNHHMHTTVGVLSEECSKILKDFFREKRIDKDVGNE</sequence>
<proteinExistence type="inferred from homology"/>
<organism evidence="10 11">
    <name type="scientific">Taylorella equigenitalis (strain MCE9)</name>
    <dbReference type="NCBI Taxonomy" id="937774"/>
    <lineage>
        <taxon>Bacteria</taxon>
        <taxon>Pseudomonadati</taxon>
        <taxon>Pseudomonadota</taxon>
        <taxon>Betaproteobacteria</taxon>
        <taxon>Burkholderiales</taxon>
        <taxon>Alcaligenaceae</taxon>
        <taxon>Taylorella</taxon>
    </lineage>
</organism>
<keyword evidence="5 8" id="KW-0378">Hydrolase</keyword>
<reference evidence="10 11" key="1">
    <citation type="journal article" date="2011" name="J. Bacteriol.">
        <title>Genome sequence of Taylorella equigenitalis MCE9, the causative agent of contagious equine metritis.</title>
        <authorList>
            <person name="Hebert L."/>
            <person name="Moumen B."/>
            <person name="Duquesne F."/>
            <person name="Breuil M.F."/>
            <person name="Laugier C."/>
            <person name="Batto J.M."/>
            <person name="Renault P."/>
            <person name="Petry S."/>
        </authorList>
    </citation>
    <scope>NUCLEOTIDE SEQUENCE [LARGE SCALE GENOMIC DNA]</scope>
    <source>
        <strain evidence="10 11">MCE9</strain>
    </source>
</reference>
<comment type="catalytic activity">
    <reaction evidence="7 8">
        <text>adenosine(34) in tRNA + H2O + H(+) = inosine(34) in tRNA + NH4(+)</text>
        <dbReference type="Rhea" id="RHEA:43168"/>
        <dbReference type="Rhea" id="RHEA-COMP:10373"/>
        <dbReference type="Rhea" id="RHEA-COMP:10374"/>
        <dbReference type="ChEBI" id="CHEBI:15377"/>
        <dbReference type="ChEBI" id="CHEBI:15378"/>
        <dbReference type="ChEBI" id="CHEBI:28938"/>
        <dbReference type="ChEBI" id="CHEBI:74411"/>
        <dbReference type="ChEBI" id="CHEBI:82852"/>
        <dbReference type="EC" id="3.5.4.33"/>
    </reaction>
</comment>
<gene>
    <name evidence="8" type="primary">tadA</name>
    <name evidence="10" type="ordered locus">TEQUI_1561</name>
</gene>
<dbReference type="EC" id="3.5.4.33" evidence="8"/>
<comment type="similarity">
    <text evidence="1">Belongs to the cytidine and deoxycytidylate deaminase family. ADAT2 subfamily.</text>
</comment>
<dbReference type="GO" id="GO:0002100">
    <property type="term" value="P:tRNA wobble adenosine to inosine editing"/>
    <property type="evidence" value="ECO:0007669"/>
    <property type="project" value="UniProtKB-UniRule"/>
</dbReference>
<protein>
    <recommendedName>
        <fullName evidence="8">tRNA-specific adenosine deaminase</fullName>
        <ecNumber evidence="8">3.5.4.33</ecNumber>
    </recommendedName>
</protein>
<evidence type="ECO:0000313" key="10">
    <source>
        <dbReference type="EMBL" id="ADU92473.1"/>
    </source>
</evidence>
<feature type="binding site" evidence="8">
    <location>
        <position position="92"/>
    </location>
    <ligand>
        <name>Zn(2+)</name>
        <dbReference type="ChEBI" id="CHEBI:29105"/>
        <note>catalytic</note>
    </ligand>
</feature>
<dbReference type="PROSITE" id="PS00903">
    <property type="entry name" value="CYT_DCMP_DEAMINASES_1"/>
    <property type="match status" value="1"/>
</dbReference>
<dbReference type="GO" id="GO:0008270">
    <property type="term" value="F:zinc ion binding"/>
    <property type="evidence" value="ECO:0007669"/>
    <property type="project" value="UniProtKB-UniRule"/>
</dbReference>
<dbReference type="SUPFAM" id="SSF53927">
    <property type="entry name" value="Cytidine deaminase-like"/>
    <property type="match status" value="1"/>
</dbReference>
<evidence type="ECO:0000256" key="2">
    <source>
        <dbReference type="ARBA" id="ARBA00011738"/>
    </source>
</evidence>
<feature type="binding site" evidence="8">
    <location>
        <position position="58"/>
    </location>
    <ligand>
        <name>Zn(2+)</name>
        <dbReference type="ChEBI" id="CHEBI:29105"/>
        <note>catalytic</note>
    </ligand>
</feature>
<keyword evidence="6 8" id="KW-0862">Zinc</keyword>
<evidence type="ECO:0000313" key="11">
    <source>
        <dbReference type="Proteomes" id="UP000007472"/>
    </source>
</evidence>
<dbReference type="GO" id="GO:0052717">
    <property type="term" value="F:tRNA-specific adenosine-34 deaminase activity"/>
    <property type="evidence" value="ECO:0007669"/>
    <property type="project" value="UniProtKB-UniRule"/>
</dbReference>
<comment type="function">
    <text evidence="8">Catalyzes the deamination of adenosine to inosine at the wobble position 34 of tRNA(Arg2).</text>
</comment>
<evidence type="ECO:0000259" key="9">
    <source>
        <dbReference type="PROSITE" id="PS51747"/>
    </source>
</evidence>
<evidence type="ECO:0000256" key="7">
    <source>
        <dbReference type="ARBA" id="ARBA00048045"/>
    </source>
</evidence>
<dbReference type="InterPro" id="IPR002125">
    <property type="entry name" value="CMP_dCMP_dom"/>
</dbReference>
<dbReference type="NCBIfam" id="NF008113">
    <property type="entry name" value="PRK10860.1"/>
    <property type="match status" value="1"/>
</dbReference>
<evidence type="ECO:0000256" key="1">
    <source>
        <dbReference type="ARBA" id="ARBA00010669"/>
    </source>
</evidence>
<dbReference type="InterPro" id="IPR016192">
    <property type="entry name" value="APOBEC/CMP_deaminase_Zn-bd"/>
</dbReference>
<dbReference type="Gene3D" id="3.40.140.10">
    <property type="entry name" value="Cytidine Deaminase, domain 2"/>
    <property type="match status" value="1"/>
</dbReference>
<dbReference type="PANTHER" id="PTHR11079">
    <property type="entry name" value="CYTOSINE DEAMINASE FAMILY MEMBER"/>
    <property type="match status" value="1"/>
</dbReference>
<feature type="domain" description="CMP/dCMP-type deaminase" evidence="9">
    <location>
        <begin position="6"/>
        <end position="128"/>
    </location>
</feature>
<evidence type="ECO:0000256" key="4">
    <source>
        <dbReference type="ARBA" id="ARBA00022723"/>
    </source>
</evidence>
<dbReference type="InterPro" id="IPR028883">
    <property type="entry name" value="tRNA_aden_deaminase"/>
</dbReference>
<dbReference type="HAMAP" id="MF_00972">
    <property type="entry name" value="tRNA_aden_deaminase"/>
    <property type="match status" value="1"/>
</dbReference>
<dbReference type="InterPro" id="IPR016193">
    <property type="entry name" value="Cytidine_deaminase-like"/>
</dbReference>
<dbReference type="EMBL" id="CP002456">
    <property type="protein sequence ID" value="ADU92473.1"/>
    <property type="molecule type" value="Genomic_DNA"/>
</dbReference>
<dbReference type="PROSITE" id="PS51747">
    <property type="entry name" value="CYT_DCMP_DEAMINASES_2"/>
    <property type="match status" value="1"/>
</dbReference>
<dbReference type="Pfam" id="PF00383">
    <property type="entry name" value="dCMP_cyt_deam_1"/>
    <property type="match status" value="1"/>
</dbReference>
<accession>A0A654KJ48</accession>
<dbReference type="KEGG" id="teq:TEQUI_1561"/>
<name>A0A654KJ48_TAYEM</name>
<comment type="cofactor">
    <cofactor evidence="8">
        <name>Zn(2+)</name>
        <dbReference type="ChEBI" id="CHEBI:29105"/>
    </cofactor>
    <text evidence="8">Binds 1 zinc ion per subunit.</text>
</comment>
<keyword evidence="4 8" id="KW-0479">Metal-binding</keyword>
<dbReference type="PANTHER" id="PTHR11079:SF202">
    <property type="entry name" value="TRNA-SPECIFIC ADENOSINE DEAMINASE"/>
    <property type="match status" value="1"/>
</dbReference>